<dbReference type="PANTHER" id="PTHR28080">
    <property type="entry name" value="PEROXISOMAL BIOGENESIS FACTOR 3"/>
    <property type="match status" value="1"/>
</dbReference>
<protein>
    <submittedName>
        <fullName evidence="1">Peroxisomal biogenesis factor 3</fullName>
    </submittedName>
</protein>
<dbReference type="GO" id="GO:0005778">
    <property type="term" value="C:peroxisomal membrane"/>
    <property type="evidence" value="ECO:0007669"/>
    <property type="project" value="InterPro"/>
</dbReference>
<accession>A0A0M9VTR8</accession>
<dbReference type="STRING" id="150374.A0A0M9VTR8"/>
<evidence type="ECO:0000313" key="1">
    <source>
        <dbReference type="EMBL" id="KOS19112.1"/>
    </source>
</evidence>
<name>A0A0M9VTR8_ESCWE</name>
<dbReference type="AlphaFoldDB" id="A0A0M9VTR8"/>
<dbReference type="GO" id="GO:0045046">
    <property type="term" value="P:protein import into peroxisome membrane"/>
    <property type="evidence" value="ECO:0007669"/>
    <property type="project" value="TreeGrafter"/>
</dbReference>
<organism evidence="1 2">
    <name type="scientific">Escovopsis weberi</name>
    <dbReference type="NCBI Taxonomy" id="150374"/>
    <lineage>
        <taxon>Eukaryota</taxon>
        <taxon>Fungi</taxon>
        <taxon>Dikarya</taxon>
        <taxon>Ascomycota</taxon>
        <taxon>Pezizomycotina</taxon>
        <taxon>Sordariomycetes</taxon>
        <taxon>Hypocreomycetidae</taxon>
        <taxon>Hypocreales</taxon>
        <taxon>Hypocreaceae</taxon>
        <taxon>Escovopsis</taxon>
    </lineage>
</organism>
<comment type="caution">
    <text evidence="1">The sequence shown here is derived from an EMBL/GenBank/DDBJ whole genome shotgun (WGS) entry which is preliminary data.</text>
</comment>
<keyword evidence="2" id="KW-1185">Reference proteome</keyword>
<reference evidence="1 2" key="1">
    <citation type="submission" date="2015-07" db="EMBL/GenBank/DDBJ databases">
        <title>The genome of the fungus Escovopsis weberi, a specialized disease agent of ant agriculture.</title>
        <authorList>
            <person name="de Man T.J."/>
            <person name="Stajich J.E."/>
            <person name="Kubicek C.P."/>
            <person name="Chenthamara K."/>
            <person name="Atanasova L."/>
            <person name="Druzhinina I.S."/>
            <person name="Birnbaum S."/>
            <person name="Barribeau S.M."/>
            <person name="Teiling C."/>
            <person name="Suen G."/>
            <person name="Currie C."/>
            <person name="Gerardo N.M."/>
        </authorList>
    </citation>
    <scope>NUCLEOTIDE SEQUENCE [LARGE SCALE GENOMIC DNA]</scope>
</reference>
<dbReference type="OrthoDB" id="45930at2759"/>
<gene>
    <name evidence="1" type="ORF">ESCO_000696</name>
</gene>
<evidence type="ECO:0000313" key="2">
    <source>
        <dbReference type="Proteomes" id="UP000053831"/>
    </source>
</evidence>
<dbReference type="GO" id="GO:0030674">
    <property type="term" value="F:protein-macromolecule adaptor activity"/>
    <property type="evidence" value="ECO:0007669"/>
    <property type="project" value="TreeGrafter"/>
</dbReference>
<proteinExistence type="predicted"/>
<dbReference type="Pfam" id="PF04882">
    <property type="entry name" value="Peroxin-3"/>
    <property type="match status" value="1"/>
</dbReference>
<sequence>MLSGVRRWMRNNRTPLAVGVGIIGAGYVVSQYVVSKINDARERMSSDRIAKENLRRRFEQNQEDCTFTVLALLPTATTNIMTTLNTEQITLEIQQIKSSAKSLKSGIALTGPPSIADTTLTEDDGKSMMSVPVDIPPQATLSPSPFAASASQSQPEVVVPPRLRKTKRQLWDDLTISSVTRSFTLIYTLALLTMFTRLQLNLLGRRSYLSSVIALATGAQSGAIHLENNDDDNPEQAYGSDFDTNRKYLTFSWWLLNQGWMGVMNRVESAVRTVFGSLSPRDMVSFERVSELTVEVRKLIEGATPEERTGSDWLKFLLPPNAREDEVIRESGILADAGVEESSSSSSPPTPLALRRLLDETADLVESPAFSHVLTLLLDCGFSHLIDDRLASEAFELPMDGFPDTEAANATLKRTKTILLPKILSVLTRQAHAIGSGAPNEYLQTMEGVRDLEAFAAVVYSSNWENEMRGDGLMDSAVHVAPEQAHSLRDPSRVEGSVVLVDREFGFESAWERARERR</sequence>
<dbReference type="InterPro" id="IPR006966">
    <property type="entry name" value="Peroxin-3"/>
</dbReference>
<dbReference type="Proteomes" id="UP000053831">
    <property type="component" value="Unassembled WGS sequence"/>
</dbReference>
<dbReference type="EMBL" id="LGSR01000020">
    <property type="protein sequence ID" value="KOS19112.1"/>
    <property type="molecule type" value="Genomic_DNA"/>
</dbReference>
<dbReference type="PANTHER" id="PTHR28080:SF1">
    <property type="entry name" value="PEROXISOMAL BIOGENESIS FACTOR 3"/>
    <property type="match status" value="1"/>
</dbReference>